<comment type="similarity">
    <text evidence="1 3">Belongs to the short-chain dehydrogenases/reductases (SDR) family.</text>
</comment>
<dbReference type="Pfam" id="PF00106">
    <property type="entry name" value="adh_short"/>
    <property type="match status" value="1"/>
</dbReference>
<dbReference type="PANTHER" id="PTHR44196:SF1">
    <property type="entry name" value="DEHYDROGENASE_REDUCTASE SDR FAMILY MEMBER 7B"/>
    <property type="match status" value="1"/>
</dbReference>
<keyword evidence="5" id="KW-1185">Reference proteome</keyword>
<evidence type="ECO:0000256" key="2">
    <source>
        <dbReference type="ARBA" id="ARBA00023002"/>
    </source>
</evidence>
<dbReference type="SUPFAM" id="SSF51735">
    <property type="entry name" value="NAD(P)-binding Rossmann-fold domains"/>
    <property type="match status" value="1"/>
</dbReference>
<gene>
    <name evidence="4" type="ORF">D8M06_15355</name>
</gene>
<reference evidence="4 5" key="1">
    <citation type="journal article" date="2016" name="Int. J. Syst. Evol. Microbiol.">
        <title>Oceanobacillus halophilus sp. nov., a novel moderately halophilic bacterium from a hypersaline lake.</title>
        <authorList>
            <person name="Amoozegar M.A."/>
            <person name="Bagheri M."/>
            <person name="Makhdoumi A."/>
            <person name="Nikou M.M."/>
            <person name="Fazeli S.A.S."/>
            <person name="Schumann P."/>
            <person name="Sproer C."/>
            <person name="Sanchez-Porro C."/>
            <person name="Ventosa A."/>
        </authorList>
    </citation>
    <scope>NUCLEOTIDE SEQUENCE [LARGE SCALE GENOMIC DNA]</scope>
    <source>
        <strain evidence="4 5">DSM 23996</strain>
    </source>
</reference>
<dbReference type="AlphaFoldDB" id="A0A494ZWB8"/>
<keyword evidence="2" id="KW-0560">Oxidoreductase</keyword>
<dbReference type="OrthoDB" id="9793345at2"/>
<sequence length="264" mass="28825">MMKTLQNKTIVITGASSGIGEKVALKVAKKGAQPILLARSEDKLKELTRKIKTESSVACIYFPLDVSDTDQVIEVFGKIDEEVGDIDILLNNAGFGVFDAFNGARMEDIERMFDVNVLGLMACTKQVLPGMLEKGTGHIINIGSQAGKLATPKSSGYAATKHAVLGFTNSLRMELAKTNIQVSAVNPGPIETNFFSIADQSGNYVQNVKKYMLQSEWVADKIVQLMIVPKRELNLPRWMNIGSVLYTLFPSIADKLAGNLLNKK</sequence>
<dbReference type="Proteomes" id="UP000269301">
    <property type="component" value="Unassembled WGS sequence"/>
</dbReference>
<evidence type="ECO:0000313" key="4">
    <source>
        <dbReference type="EMBL" id="RKQ30793.1"/>
    </source>
</evidence>
<protein>
    <submittedName>
        <fullName evidence="4">SDR family oxidoreductase</fullName>
    </submittedName>
</protein>
<evidence type="ECO:0000256" key="3">
    <source>
        <dbReference type="RuleBase" id="RU000363"/>
    </source>
</evidence>
<evidence type="ECO:0000313" key="5">
    <source>
        <dbReference type="Proteomes" id="UP000269301"/>
    </source>
</evidence>
<comment type="caution">
    <text evidence="4">The sequence shown here is derived from an EMBL/GenBank/DDBJ whole genome shotgun (WGS) entry which is preliminary data.</text>
</comment>
<dbReference type="Gene3D" id="3.40.50.720">
    <property type="entry name" value="NAD(P)-binding Rossmann-like Domain"/>
    <property type="match status" value="1"/>
</dbReference>
<accession>A0A494ZWB8</accession>
<dbReference type="PANTHER" id="PTHR44196">
    <property type="entry name" value="DEHYDROGENASE/REDUCTASE SDR FAMILY MEMBER 7B"/>
    <property type="match status" value="1"/>
</dbReference>
<dbReference type="PRINTS" id="PR00081">
    <property type="entry name" value="GDHRDH"/>
</dbReference>
<dbReference type="FunFam" id="3.40.50.720:FF:000047">
    <property type="entry name" value="NADP-dependent L-serine/L-allo-threonine dehydrogenase"/>
    <property type="match status" value="1"/>
</dbReference>
<dbReference type="InterPro" id="IPR020904">
    <property type="entry name" value="Sc_DH/Rdtase_CS"/>
</dbReference>
<dbReference type="RefSeq" id="WP_121205480.1">
    <property type="nucleotide sequence ID" value="NZ_RBZP01000016.1"/>
</dbReference>
<dbReference type="InterPro" id="IPR002347">
    <property type="entry name" value="SDR_fam"/>
</dbReference>
<dbReference type="GO" id="GO:0016020">
    <property type="term" value="C:membrane"/>
    <property type="evidence" value="ECO:0007669"/>
    <property type="project" value="TreeGrafter"/>
</dbReference>
<dbReference type="PRINTS" id="PR00080">
    <property type="entry name" value="SDRFAMILY"/>
</dbReference>
<dbReference type="GO" id="GO:0016616">
    <property type="term" value="F:oxidoreductase activity, acting on the CH-OH group of donors, NAD or NADP as acceptor"/>
    <property type="evidence" value="ECO:0007669"/>
    <property type="project" value="UniProtKB-ARBA"/>
</dbReference>
<proteinExistence type="inferred from homology"/>
<dbReference type="InterPro" id="IPR036291">
    <property type="entry name" value="NAD(P)-bd_dom_sf"/>
</dbReference>
<evidence type="ECO:0000256" key="1">
    <source>
        <dbReference type="ARBA" id="ARBA00006484"/>
    </source>
</evidence>
<dbReference type="EMBL" id="RBZP01000016">
    <property type="protein sequence ID" value="RKQ30793.1"/>
    <property type="molecule type" value="Genomic_DNA"/>
</dbReference>
<organism evidence="4 5">
    <name type="scientific">Oceanobacillus halophilus</name>
    <dbReference type="NCBI Taxonomy" id="930130"/>
    <lineage>
        <taxon>Bacteria</taxon>
        <taxon>Bacillati</taxon>
        <taxon>Bacillota</taxon>
        <taxon>Bacilli</taxon>
        <taxon>Bacillales</taxon>
        <taxon>Bacillaceae</taxon>
        <taxon>Oceanobacillus</taxon>
    </lineage>
</organism>
<name>A0A494ZWB8_9BACI</name>
<dbReference type="PROSITE" id="PS00061">
    <property type="entry name" value="ADH_SHORT"/>
    <property type="match status" value="1"/>
</dbReference>